<gene>
    <name evidence="5" type="ORF">ETX26_01750</name>
</gene>
<reference evidence="5 6" key="1">
    <citation type="submission" date="2019-01" db="EMBL/GenBank/DDBJ databases">
        <title>Altererythrobacter rhizovicinus sp. nov., isolated from the rhizosphere soil of Haloxylon ammodendron.</title>
        <authorList>
            <person name="Li H.-P."/>
            <person name="Gou J.-Y."/>
            <person name="Yao D."/>
            <person name="Han Q.-Q."/>
            <person name="Shao K.-Z."/>
            <person name="Zhao Q."/>
            <person name="Zhang J.-L."/>
        </authorList>
    </citation>
    <scope>NUCLEOTIDE SEQUENCE [LARGE SCALE GENOMIC DNA]</scope>
    <source>
        <strain evidence="5 6">AY-3R</strain>
    </source>
</reference>
<evidence type="ECO:0000256" key="2">
    <source>
        <dbReference type="PROSITE-ProRule" id="PRU00335"/>
    </source>
</evidence>
<evidence type="ECO:0000256" key="3">
    <source>
        <dbReference type="SAM" id="MobiDB-lite"/>
    </source>
</evidence>
<sequence>MAGPPKMSAVRIARGGGQPALPAKERSRPSVSVTSDSNTCPRVRCLQQNKGYYLRIRTILTNSPIQDTIATQGSSGPIEMTDSSDSEQPIPPSRAYHRGNVAGDLRKAAERILASEDLEDVTVRRLTREVGVAPANFYNHYQNLDELFLLIASSSLDQAIARAISIWSNEGSKQELLVASATDFIRFCLQNRQLMRLMLRRQAHQTAVKYVETSDRSFSEIVRFIYGIQTDPSAPVCNASQHGVAVGYVALTYGFALILSEGRFSVNVDDDAELARFVRNGILPFLDGSAAAVLGSGRPGTS</sequence>
<dbReference type="InterPro" id="IPR001647">
    <property type="entry name" value="HTH_TetR"/>
</dbReference>
<feature type="compositionally biased region" description="Polar residues" evidence="3">
    <location>
        <begin position="72"/>
        <end position="87"/>
    </location>
</feature>
<dbReference type="SUPFAM" id="SSF46689">
    <property type="entry name" value="Homeodomain-like"/>
    <property type="match status" value="1"/>
</dbReference>
<dbReference type="Pfam" id="PF00440">
    <property type="entry name" value="TetR_N"/>
    <property type="match status" value="1"/>
</dbReference>
<dbReference type="PANTHER" id="PTHR30055:SF220">
    <property type="entry name" value="TETR-FAMILY REGULATORY PROTEIN"/>
    <property type="match status" value="1"/>
</dbReference>
<keyword evidence="6" id="KW-1185">Reference proteome</keyword>
<comment type="caution">
    <text evidence="5">The sequence shown here is derived from an EMBL/GenBank/DDBJ whole genome shotgun (WGS) entry which is preliminary data.</text>
</comment>
<evidence type="ECO:0000256" key="1">
    <source>
        <dbReference type="ARBA" id="ARBA00023125"/>
    </source>
</evidence>
<dbReference type="GO" id="GO:0000976">
    <property type="term" value="F:transcription cis-regulatory region binding"/>
    <property type="evidence" value="ECO:0007669"/>
    <property type="project" value="TreeGrafter"/>
</dbReference>
<dbReference type="GO" id="GO:0003700">
    <property type="term" value="F:DNA-binding transcription factor activity"/>
    <property type="evidence" value="ECO:0007669"/>
    <property type="project" value="TreeGrafter"/>
</dbReference>
<feature type="region of interest" description="Disordered" evidence="3">
    <location>
        <begin position="1"/>
        <end position="39"/>
    </location>
</feature>
<proteinExistence type="predicted"/>
<dbReference type="InterPro" id="IPR009057">
    <property type="entry name" value="Homeodomain-like_sf"/>
</dbReference>
<organism evidence="5 6">
    <name type="scientific">Pelagerythrobacter rhizovicinus</name>
    <dbReference type="NCBI Taxonomy" id="2268576"/>
    <lineage>
        <taxon>Bacteria</taxon>
        <taxon>Pseudomonadati</taxon>
        <taxon>Pseudomonadota</taxon>
        <taxon>Alphaproteobacteria</taxon>
        <taxon>Sphingomonadales</taxon>
        <taxon>Erythrobacteraceae</taxon>
        <taxon>Pelagerythrobacter</taxon>
    </lineage>
</organism>
<dbReference type="InterPro" id="IPR050109">
    <property type="entry name" value="HTH-type_TetR-like_transc_reg"/>
</dbReference>
<dbReference type="PROSITE" id="PS50977">
    <property type="entry name" value="HTH_TETR_2"/>
    <property type="match status" value="1"/>
</dbReference>
<protein>
    <submittedName>
        <fullName evidence="5">TetR/AcrR family transcriptional regulator</fullName>
    </submittedName>
</protein>
<dbReference type="OrthoDB" id="7056813at2"/>
<evidence type="ECO:0000259" key="4">
    <source>
        <dbReference type="PROSITE" id="PS50977"/>
    </source>
</evidence>
<name>A0A4Q2KJU5_9SPHN</name>
<dbReference type="AlphaFoldDB" id="A0A4Q2KJU5"/>
<evidence type="ECO:0000313" key="6">
    <source>
        <dbReference type="Proteomes" id="UP000293623"/>
    </source>
</evidence>
<dbReference type="EMBL" id="SDPV01000001">
    <property type="protein sequence ID" value="RXZ65505.1"/>
    <property type="molecule type" value="Genomic_DNA"/>
</dbReference>
<keyword evidence="1 2" id="KW-0238">DNA-binding</keyword>
<dbReference type="PANTHER" id="PTHR30055">
    <property type="entry name" value="HTH-TYPE TRANSCRIPTIONAL REGULATOR RUTR"/>
    <property type="match status" value="1"/>
</dbReference>
<feature type="domain" description="HTH tetR-type" evidence="4">
    <location>
        <begin position="99"/>
        <end position="159"/>
    </location>
</feature>
<feature type="DNA-binding region" description="H-T-H motif" evidence="2">
    <location>
        <begin position="122"/>
        <end position="141"/>
    </location>
</feature>
<dbReference type="Proteomes" id="UP000293623">
    <property type="component" value="Unassembled WGS sequence"/>
</dbReference>
<feature type="compositionally biased region" description="Polar residues" evidence="3">
    <location>
        <begin position="29"/>
        <end position="39"/>
    </location>
</feature>
<dbReference type="Gene3D" id="1.10.357.10">
    <property type="entry name" value="Tetracycline Repressor, domain 2"/>
    <property type="match status" value="1"/>
</dbReference>
<feature type="region of interest" description="Disordered" evidence="3">
    <location>
        <begin position="72"/>
        <end position="98"/>
    </location>
</feature>
<evidence type="ECO:0000313" key="5">
    <source>
        <dbReference type="EMBL" id="RXZ65505.1"/>
    </source>
</evidence>
<accession>A0A4Q2KJU5</accession>